<evidence type="ECO:0000256" key="2">
    <source>
        <dbReference type="ARBA" id="ARBA00008193"/>
    </source>
</evidence>
<dbReference type="PANTHER" id="PTHR30506">
    <property type="entry name" value="INNER MEMBRANE PROTEIN"/>
    <property type="match status" value="1"/>
</dbReference>
<evidence type="ECO:0000256" key="1">
    <source>
        <dbReference type="ARBA" id="ARBA00004651"/>
    </source>
</evidence>
<feature type="transmembrane region" description="Helical" evidence="8">
    <location>
        <begin position="119"/>
        <end position="140"/>
    </location>
</feature>
<reference evidence="10 11" key="1">
    <citation type="submission" date="2019-06" db="EMBL/GenBank/DDBJ databases">
        <title>Sequencing the genomes of 1000 actinobacteria strains.</title>
        <authorList>
            <person name="Klenk H.-P."/>
        </authorList>
    </citation>
    <scope>NUCLEOTIDE SEQUENCE [LARGE SCALE GENOMIC DNA]</scope>
    <source>
        <strain evidence="10 11">DSM 8803</strain>
    </source>
</reference>
<dbReference type="AlphaFoldDB" id="A0A542XXX5"/>
<keyword evidence="11" id="KW-1185">Reference proteome</keyword>
<evidence type="ECO:0000259" key="9">
    <source>
        <dbReference type="Pfam" id="PF03458"/>
    </source>
</evidence>
<dbReference type="GO" id="GO:0005886">
    <property type="term" value="C:plasma membrane"/>
    <property type="evidence" value="ECO:0007669"/>
    <property type="project" value="UniProtKB-SubCell"/>
</dbReference>
<dbReference type="InterPro" id="IPR005115">
    <property type="entry name" value="Gly_transporter"/>
</dbReference>
<evidence type="ECO:0000256" key="6">
    <source>
        <dbReference type="ARBA" id="ARBA00023136"/>
    </source>
</evidence>
<keyword evidence="3" id="KW-1003">Cell membrane</keyword>
<keyword evidence="6 8" id="KW-0472">Membrane</keyword>
<feature type="region of interest" description="Disordered" evidence="7">
    <location>
        <begin position="204"/>
        <end position="225"/>
    </location>
</feature>
<feature type="domain" description="Glycine transporter" evidence="9">
    <location>
        <begin position="9"/>
        <end position="83"/>
    </location>
</feature>
<evidence type="ECO:0000256" key="8">
    <source>
        <dbReference type="SAM" id="Phobius"/>
    </source>
</evidence>
<accession>A0A542XXX5</accession>
<comment type="subcellular location">
    <subcellularLocation>
        <location evidence="1">Cell membrane</location>
        <topology evidence="1">Multi-pass membrane protein</topology>
    </subcellularLocation>
</comment>
<dbReference type="Proteomes" id="UP000319094">
    <property type="component" value="Unassembled WGS sequence"/>
</dbReference>
<evidence type="ECO:0000256" key="5">
    <source>
        <dbReference type="ARBA" id="ARBA00022989"/>
    </source>
</evidence>
<evidence type="ECO:0000256" key="3">
    <source>
        <dbReference type="ARBA" id="ARBA00022475"/>
    </source>
</evidence>
<dbReference type="EMBL" id="VFON01000002">
    <property type="protein sequence ID" value="TQL40689.1"/>
    <property type="molecule type" value="Genomic_DNA"/>
</dbReference>
<dbReference type="Pfam" id="PF03458">
    <property type="entry name" value="Gly_transporter"/>
    <property type="match status" value="2"/>
</dbReference>
<evidence type="ECO:0000313" key="11">
    <source>
        <dbReference type="Proteomes" id="UP000319094"/>
    </source>
</evidence>
<evidence type="ECO:0000313" key="10">
    <source>
        <dbReference type="EMBL" id="TQL40689.1"/>
    </source>
</evidence>
<organism evidence="10 11">
    <name type="scientific">Leucobacter komagatae</name>
    <dbReference type="NCBI Taxonomy" id="55969"/>
    <lineage>
        <taxon>Bacteria</taxon>
        <taxon>Bacillati</taxon>
        <taxon>Actinomycetota</taxon>
        <taxon>Actinomycetes</taxon>
        <taxon>Micrococcales</taxon>
        <taxon>Microbacteriaceae</taxon>
        <taxon>Leucobacter</taxon>
    </lineage>
</organism>
<dbReference type="RefSeq" id="WP_211359199.1">
    <property type="nucleotide sequence ID" value="NZ_BAAAUY010000023.1"/>
</dbReference>
<keyword evidence="5 8" id="KW-1133">Transmembrane helix</keyword>
<dbReference type="PANTHER" id="PTHR30506:SF3">
    <property type="entry name" value="UPF0126 INNER MEMBRANE PROTEIN YADS-RELATED"/>
    <property type="match status" value="1"/>
</dbReference>
<evidence type="ECO:0000256" key="7">
    <source>
        <dbReference type="SAM" id="MobiDB-lite"/>
    </source>
</evidence>
<dbReference type="STRING" id="55969.SD72_04130"/>
<comment type="similarity">
    <text evidence="2">Belongs to the UPF0126 family.</text>
</comment>
<proteinExistence type="inferred from homology"/>
<feature type="transmembrane region" description="Helical" evidence="8">
    <location>
        <begin position="152"/>
        <end position="169"/>
    </location>
</feature>
<gene>
    <name evidence="10" type="ORF">FB468_3210</name>
</gene>
<feature type="transmembrane region" description="Helical" evidence="8">
    <location>
        <begin position="6"/>
        <end position="26"/>
    </location>
</feature>
<keyword evidence="4 8" id="KW-0812">Transmembrane</keyword>
<feature type="transmembrane region" description="Helical" evidence="8">
    <location>
        <begin position="33"/>
        <end position="51"/>
    </location>
</feature>
<feature type="domain" description="Glycine transporter" evidence="9">
    <location>
        <begin position="95"/>
        <end position="166"/>
    </location>
</feature>
<protein>
    <submittedName>
        <fullName evidence="10">Putative membrane protein YeiH</fullName>
    </submittedName>
</protein>
<name>A0A542XXX5_9MICO</name>
<sequence length="225" mass="22580">MIGVVIYEALQLAGILAFALSGALVGVRRNLDILGVIVVGAATGTGGGILRDMLLGVHPPVSFLHWPNLAVAVAGSLVVFFVHPGLTRIRYFEVVFDAFGLGLFSANGAALAYASGQTIITSVLVGTIAAIGGGVIRDVLVNTVPGVLTRELYAVSALVGAGLAVGVVALGGGVIAGSLVGGTAAIALRLTSFARGWHLPRPKFAPEPVRGTPESPEPTPGSAGA</sequence>
<feature type="transmembrane region" description="Helical" evidence="8">
    <location>
        <begin position="63"/>
        <end position="82"/>
    </location>
</feature>
<comment type="caution">
    <text evidence="10">The sequence shown here is derived from an EMBL/GenBank/DDBJ whole genome shotgun (WGS) entry which is preliminary data.</text>
</comment>
<evidence type="ECO:0000256" key="4">
    <source>
        <dbReference type="ARBA" id="ARBA00022692"/>
    </source>
</evidence>
<feature type="transmembrane region" description="Helical" evidence="8">
    <location>
        <begin position="94"/>
        <end position="113"/>
    </location>
</feature>